<keyword evidence="1" id="KW-0812">Transmembrane</keyword>
<dbReference type="SUPFAM" id="SSF56672">
    <property type="entry name" value="DNA/RNA polymerases"/>
    <property type="match status" value="1"/>
</dbReference>
<dbReference type="PROSITE" id="PS50878">
    <property type="entry name" value="RT_POL"/>
    <property type="match status" value="1"/>
</dbReference>
<dbReference type="PANTHER" id="PTHR47027">
    <property type="entry name" value="REVERSE TRANSCRIPTASE DOMAIN-CONTAINING PROTEIN"/>
    <property type="match status" value="1"/>
</dbReference>
<evidence type="ECO:0000259" key="2">
    <source>
        <dbReference type="PROSITE" id="PS50878"/>
    </source>
</evidence>
<name>A0A3Q3S8W6_9TELE</name>
<dbReference type="STRING" id="205130.ENSMAMP00000019780"/>
<dbReference type="InParanoid" id="A0A3Q3S8W6"/>
<sequence>KTWKHSRTDGLTEYFGSTIGVRQGCMVSPLLLIFFLNEYITMLKKNCKGIQIESITEVQTLLYADDTVGGLQKPIEQLEEFCNLYGMRVTLSKTKIMVFRRGGCLNKDEKWYFAGEQIEVLNCYKYMGILFTPKLSWWKTQQLFVSQGKKLNKYS</sequence>
<organism evidence="3 4">
    <name type="scientific">Mastacembelus armatus</name>
    <name type="common">zig-zag eel</name>
    <dbReference type="NCBI Taxonomy" id="205130"/>
    <lineage>
        <taxon>Eukaryota</taxon>
        <taxon>Metazoa</taxon>
        <taxon>Chordata</taxon>
        <taxon>Craniata</taxon>
        <taxon>Vertebrata</taxon>
        <taxon>Euteleostomi</taxon>
        <taxon>Actinopterygii</taxon>
        <taxon>Neopterygii</taxon>
        <taxon>Teleostei</taxon>
        <taxon>Neoteleostei</taxon>
        <taxon>Acanthomorphata</taxon>
        <taxon>Anabantaria</taxon>
        <taxon>Synbranchiformes</taxon>
        <taxon>Mastacembelidae</taxon>
        <taxon>Mastacembelus</taxon>
    </lineage>
</organism>
<dbReference type="Pfam" id="PF00078">
    <property type="entry name" value="RVT_1"/>
    <property type="match status" value="1"/>
</dbReference>
<dbReference type="Proteomes" id="UP000261640">
    <property type="component" value="Unplaced"/>
</dbReference>
<evidence type="ECO:0000256" key="1">
    <source>
        <dbReference type="SAM" id="Phobius"/>
    </source>
</evidence>
<protein>
    <recommendedName>
        <fullName evidence="2">Reverse transcriptase domain-containing protein</fullName>
    </recommendedName>
</protein>
<dbReference type="InterPro" id="IPR000477">
    <property type="entry name" value="RT_dom"/>
</dbReference>
<keyword evidence="1" id="KW-1133">Transmembrane helix</keyword>
<proteinExistence type="predicted"/>
<dbReference type="PANTHER" id="PTHR47027:SF20">
    <property type="entry name" value="REVERSE TRANSCRIPTASE-LIKE PROTEIN WITH RNA-DIRECTED DNA POLYMERASE DOMAIN"/>
    <property type="match status" value="1"/>
</dbReference>
<dbReference type="AlphaFoldDB" id="A0A3Q3S8W6"/>
<feature type="domain" description="Reverse transcriptase" evidence="2">
    <location>
        <begin position="1"/>
        <end position="118"/>
    </location>
</feature>
<keyword evidence="1" id="KW-0472">Membrane</keyword>
<dbReference type="Ensembl" id="ENSMAMT00000020307.2">
    <property type="protein sequence ID" value="ENSMAMP00000019780.2"/>
    <property type="gene ID" value="ENSMAMG00000013315.2"/>
</dbReference>
<evidence type="ECO:0000313" key="3">
    <source>
        <dbReference type="Ensembl" id="ENSMAMP00000019780.2"/>
    </source>
</evidence>
<dbReference type="InterPro" id="IPR043502">
    <property type="entry name" value="DNA/RNA_pol_sf"/>
</dbReference>
<reference evidence="3" key="1">
    <citation type="submission" date="2025-08" db="UniProtKB">
        <authorList>
            <consortium name="Ensembl"/>
        </authorList>
    </citation>
    <scope>IDENTIFICATION</scope>
</reference>
<keyword evidence="4" id="KW-1185">Reference proteome</keyword>
<evidence type="ECO:0000313" key="4">
    <source>
        <dbReference type="Proteomes" id="UP000261640"/>
    </source>
</evidence>
<accession>A0A3Q3S8W6</accession>
<reference evidence="3" key="2">
    <citation type="submission" date="2025-09" db="UniProtKB">
        <authorList>
            <consortium name="Ensembl"/>
        </authorList>
    </citation>
    <scope>IDENTIFICATION</scope>
</reference>
<feature type="transmembrane region" description="Helical" evidence="1">
    <location>
        <begin position="20"/>
        <end position="40"/>
    </location>
</feature>